<dbReference type="Pfam" id="PF13510">
    <property type="entry name" value="Fer2_4"/>
    <property type="match status" value="1"/>
</dbReference>
<keyword evidence="3 10" id="KW-0004">4Fe-4S</keyword>
<dbReference type="Pfam" id="PF22117">
    <property type="entry name" value="Fer4_Nqo3"/>
    <property type="match status" value="1"/>
</dbReference>
<evidence type="ECO:0000256" key="4">
    <source>
        <dbReference type="ARBA" id="ARBA00022723"/>
    </source>
</evidence>
<keyword evidence="7 10" id="KW-0411">Iron-sulfur</keyword>
<keyword evidence="6 10" id="KW-0408">Iron</keyword>
<dbReference type="InterPro" id="IPR019574">
    <property type="entry name" value="NADH_UbQ_OxRdtase_Gsu_4Fe4S-bd"/>
</dbReference>
<gene>
    <name evidence="13" type="primary">nuoG</name>
    <name evidence="13" type="ORF">ACFOOR_00135</name>
</gene>
<evidence type="ECO:0000256" key="1">
    <source>
        <dbReference type="ARBA" id="ARBA00001966"/>
    </source>
</evidence>
<dbReference type="InterPro" id="IPR006963">
    <property type="entry name" value="Mopterin_OxRdtase_4Fe-4S_dom"/>
</dbReference>
<dbReference type="Gene3D" id="3.40.50.740">
    <property type="match status" value="1"/>
</dbReference>
<evidence type="ECO:0000313" key="14">
    <source>
        <dbReference type="Proteomes" id="UP001595379"/>
    </source>
</evidence>
<evidence type="ECO:0000259" key="12">
    <source>
        <dbReference type="PROSITE" id="PS51839"/>
    </source>
</evidence>
<dbReference type="EMBL" id="JBHRSV010000001">
    <property type="protein sequence ID" value="MFC2924506.1"/>
    <property type="molecule type" value="Genomic_DNA"/>
</dbReference>
<dbReference type="InterPro" id="IPR015405">
    <property type="entry name" value="NDUFS1-like_C"/>
</dbReference>
<dbReference type="PROSITE" id="PS00642">
    <property type="entry name" value="COMPLEX1_75K_2"/>
    <property type="match status" value="1"/>
</dbReference>
<evidence type="ECO:0000256" key="5">
    <source>
        <dbReference type="ARBA" id="ARBA00022967"/>
    </source>
</evidence>
<dbReference type="InterPro" id="IPR001041">
    <property type="entry name" value="2Fe-2S_ferredoxin-type"/>
</dbReference>
<comment type="catalytic activity">
    <reaction evidence="9 10">
        <text>a quinone + NADH + 5 H(+)(in) = a quinol + NAD(+) + 4 H(+)(out)</text>
        <dbReference type="Rhea" id="RHEA:57888"/>
        <dbReference type="ChEBI" id="CHEBI:15378"/>
        <dbReference type="ChEBI" id="CHEBI:24646"/>
        <dbReference type="ChEBI" id="CHEBI:57540"/>
        <dbReference type="ChEBI" id="CHEBI:57945"/>
        <dbReference type="ChEBI" id="CHEBI:132124"/>
    </reaction>
</comment>
<dbReference type="SUPFAM" id="SSF53706">
    <property type="entry name" value="Formate dehydrogenase/DMSO reductase, domains 1-3"/>
    <property type="match status" value="1"/>
</dbReference>
<dbReference type="EC" id="7.1.1.-" evidence="10"/>
<dbReference type="InterPro" id="IPR054351">
    <property type="entry name" value="NADH_UbQ_OxRdtase_ferredoxin"/>
</dbReference>
<dbReference type="NCBIfam" id="TIGR01973">
    <property type="entry name" value="NuoG"/>
    <property type="match status" value="1"/>
</dbReference>
<keyword evidence="14" id="KW-1185">Reference proteome</keyword>
<dbReference type="SMART" id="SM00929">
    <property type="entry name" value="NADH-G_4Fe-4S_3"/>
    <property type="match status" value="1"/>
</dbReference>
<evidence type="ECO:0000256" key="7">
    <source>
        <dbReference type="ARBA" id="ARBA00023014"/>
    </source>
</evidence>
<dbReference type="Gene3D" id="3.10.20.740">
    <property type="match status" value="1"/>
</dbReference>
<dbReference type="InterPro" id="IPR000283">
    <property type="entry name" value="NADH_UbQ_OxRdtase_75kDa_su_CS"/>
</dbReference>
<dbReference type="InterPro" id="IPR036010">
    <property type="entry name" value="2Fe-2S_ferredoxin-like_sf"/>
</dbReference>
<comment type="function">
    <text evidence="10">NDH-1 shuttles electrons from NADH, via FMN and iron-sulfur (Fe-S) centers, to quinones in the respiratory chain. Couples the redox reaction to proton translocation (for every two electrons transferred, four hydrogen ions are translocated across the cytoplasmic membrane), and thus conserves the redox energy in a proton gradient.</text>
</comment>
<dbReference type="PANTHER" id="PTHR43105:SF13">
    <property type="entry name" value="NADH-UBIQUINONE OXIDOREDUCTASE 75 KDA SUBUNIT, MITOCHONDRIAL"/>
    <property type="match status" value="1"/>
</dbReference>
<evidence type="ECO:0000313" key="13">
    <source>
        <dbReference type="EMBL" id="MFC2924506.1"/>
    </source>
</evidence>
<dbReference type="Pfam" id="PF22151">
    <property type="entry name" value="Fer4_NDSU1"/>
    <property type="match status" value="1"/>
</dbReference>
<dbReference type="CDD" id="cd00207">
    <property type="entry name" value="fer2"/>
    <property type="match status" value="1"/>
</dbReference>
<feature type="domain" description="4Fe-4S Mo/W bis-MGD-type" evidence="11">
    <location>
        <begin position="227"/>
        <end position="283"/>
    </location>
</feature>
<dbReference type="Proteomes" id="UP001595379">
    <property type="component" value="Unassembled WGS sequence"/>
</dbReference>
<keyword evidence="5 10" id="KW-1278">Translocase</keyword>
<dbReference type="PROSITE" id="PS00643">
    <property type="entry name" value="COMPLEX1_75K_3"/>
    <property type="match status" value="1"/>
</dbReference>
<dbReference type="InterPro" id="IPR006656">
    <property type="entry name" value="Mopterin_OxRdtase"/>
</dbReference>
<protein>
    <recommendedName>
        <fullName evidence="10">NADH-quinone oxidoreductase</fullName>
        <ecNumber evidence="10">7.1.1.-</ecNumber>
    </recommendedName>
</protein>
<comment type="cofactor">
    <cofactor evidence="10">
        <name>[2Fe-2S] cluster</name>
        <dbReference type="ChEBI" id="CHEBI:190135"/>
    </cofactor>
    <text evidence="10">Binds 1 [2Fe-2S] cluster per subunit.</text>
</comment>
<dbReference type="SUPFAM" id="SSF54292">
    <property type="entry name" value="2Fe-2S ferredoxin-like"/>
    <property type="match status" value="1"/>
</dbReference>
<evidence type="ECO:0000256" key="9">
    <source>
        <dbReference type="ARBA" id="ARBA00047712"/>
    </source>
</evidence>
<evidence type="ECO:0000256" key="2">
    <source>
        <dbReference type="ARBA" id="ARBA00005404"/>
    </source>
</evidence>
<evidence type="ECO:0000259" key="11">
    <source>
        <dbReference type="PROSITE" id="PS51669"/>
    </source>
</evidence>
<sequence>MSEDLRKIIVDGEEIEVPNSYTLLQAAEAAGREIPRFCYHERLSVAGNCRMCLVELVGAPKPAASCAMNVRDMRGGPNGEPPAMNTLSPMVKKAREGVMEFLLINHPLDCPICDQGGECDLQDQSLMYGRPQTRFAENKRAVEDKYMGPLINTIMTRCIQCTRCVRFVTEVAGSPEIGMINRGEDAEITTYLESAVHSELSGNVIDLCPVGALTSKPYAYNARPWELRKTETIDVMDAMGAWTRVDVRGTSVLRILPRVNDDINEEWLSDKSRFVWDGLQRQRLDKPYARVKGKLQPVGWDEALKIAADKLSGDAKKIGVIAGDLCALEDLKAAKDLFTSLGVTSIDGRQDGAKIGGGAREEYLFNSTIAGIDEADAILLVGTNPRLEAPVLNARIRRAWLERGVKVGVIGENADLTYPYEHLGAGGKTLTELGGKRSGFIKTLKDAKKPMIVVGMGALTRADGGKVLRAAGELAAKVGAVAEGWNGFNVLHTAAARVGALDLGFLPGKGGKDTAGILKAAKKGDMETVVLLGADEIDTAELGDAFVIYIGHHGDAGAHRADLILPAPAWTEKYGMWVNTEGRVQMNDRALFPKGEAKEDWAIFRALSAKLGRTLPYDNLDQLRAKMIADYPVLGGLDHAPGSASAGTFDVAAIGEAGEVTDKPFVSPVKDFYLTNAVARASKTMAECSALKHAPAAQAAE</sequence>
<name>A0ABV6ZSV2_9PROT</name>
<dbReference type="PANTHER" id="PTHR43105">
    <property type="entry name" value="RESPIRATORY NITRATE REDUCTASE"/>
    <property type="match status" value="1"/>
</dbReference>
<comment type="similarity">
    <text evidence="2 10">Belongs to the complex I 75 kDa subunit family.</text>
</comment>
<evidence type="ECO:0000256" key="3">
    <source>
        <dbReference type="ARBA" id="ARBA00022485"/>
    </source>
</evidence>
<keyword evidence="4 10" id="KW-0479">Metal-binding</keyword>
<dbReference type="PROSITE" id="PS00641">
    <property type="entry name" value="COMPLEX1_75K_1"/>
    <property type="match status" value="1"/>
</dbReference>
<dbReference type="Gene3D" id="3.30.70.20">
    <property type="match status" value="1"/>
</dbReference>
<dbReference type="PROSITE" id="PS51669">
    <property type="entry name" value="4FE4S_MOW_BIS_MGD"/>
    <property type="match status" value="1"/>
</dbReference>
<evidence type="ECO:0000256" key="6">
    <source>
        <dbReference type="ARBA" id="ARBA00023004"/>
    </source>
</evidence>
<dbReference type="CDD" id="cd02773">
    <property type="entry name" value="MopB_Res-Cmplx1_Nad11"/>
    <property type="match status" value="1"/>
</dbReference>
<dbReference type="InterPro" id="IPR050123">
    <property type="entry name" value="Prok_molybdopt-oxidoreductase"/>
</dbReference>
<organism evidence="13 14">
    <name type="scientific">Hyphobacterium vulgare</name>
    <dbReference type="NCBI Taxonomy" id="1736751"/>
    <lineage>
        <taxon>Bacteria</taxon>
        <taxon>Pseudomonadati</taxon>
        <taxon>Pseudomonadota</taxon>
        <taxon>Alphaproteobacteria</taxon>
        <taxon>Maricaulales</taxon>
        <taxon>Maricaulaceae</taxon>
        <taxon>Hyphobacterium</taxon>
    </lineage>
</organism>
<evidence type="ECO:0000256" key="10">
    <source>
        <dbReference type="RuleBase" id="RU003525"/>
    </source>
</evidence>
<keyword evidence="8 10" id="KW-0520">NAD</keyword>
<comment type="cofactor">
    <cofactor evidence="1 10">
        <name>[4Fe-4S] cluster</name>
        <dbReference type="ChEBI" id="CHEBI:49883"/>
    </cofactor>
</comment>
<keyword evidence="10" id="KW-0874">Quinone</keyword>
<dbReference type="InterPro" id="IPR010228">
    <property type="entry name" value="NADH_UbQ_OxRdtase_Gsu"/>
</dbReference>
<dbReference type="SUPFAM" id="SSF54862">
    <property type="entry name" value="4Fe-4S ferredoxins"/>
    <property type="match status" value="1"/>
</dbReference>
<dbReference type="Pfam" id="PF00384">
    <property type="entry name" value="Molybdopterin"/>
    <property type="match status" value="1"/>
</dbReference>
<dbReference type="RefSeq" id="WP_343163778.1">
    <property type="nucleotide sequence ID" value="NZ_JBHRSV010000001.1"/>
</dbReference>
<dbReference type="PROSITE" id="PS51839">
    <property type="entry name" value="4FE4S_HC3"/>
    <property type="match status" value="1"/>
</dbReference>
<proteinExistence type="inferred from homology"/>
<accession>A0ABV6ZSV2</accession>
<dbReference type="Gene3D" id="3.30.200.210">
    <property type="match status" value="1"/>
</dbReference>
<feature type="domain" description="4Fe-4S His(Cys)3-ligated-type" evidence="12">
    <location>
        <begin position="90"/>
        <end position="129"/>
    </location>
</feature>
<comment type="caution">
    <text evidence="13">The sequence shown here is derived from an EMBL/GenBank/DDBJ whole genome shotgun (WGS) entry which is preliminary data.</text>
</comment>
<keyword evidence="10" id="KW-0001">2Fe-2S</keyword>
<dbReference type="Pfam" id="PF10588">
    <property type="entry name" value="NADH-G_4Fe-4S_3"/>
    <property type="match status" value="1"/>
</dbReference>
<reference evidence="14" key="1">
    <citation type="journal article" date="2019" name="Int. J. Syst. Evol. Microbiol.">
        <title>The Global Catalogue of Microorganisms (GCM) 10K type strain sequencing project: providing services to taxonomists for standard genome sequencing and annotation.</title>
        <authorList>
            <consortium name="The Broad Institute Genomics Platform"/>
            <consortium name="The Broad Institute Genome Sequencing Center for Infectious Disease"/>
            <person name="Wu L."/>
            <person name="Ma J."/>
        </authorList>
    </citation>
    <scope>NUCLEOTIDE SEQUENCE [LARGE SCALE GENOMIC DNA]</scope>
    <source>
        <strain evidence="14">KCTC 52487</strain>
    </source>
</reference>
<dbReference type="Pfam" id="PF09326">
    <property type="entry name" value="NADH_dhqG_C"/>
    <property type="match status" value="1"/>
</dbReference>
<evidence type="ECO:0000256" key="8">
    <source>
        <dbReference type="ARBA" id="ARBA00023027"/>
    </source>
</evidence>